<name>A0A246GK81_9FLAO</name>
<dbReference type="AlphaFoldDB" id="A0A246GK81"/>
<comment type="caution">
    <text evidence="1">The sequence shown here is derived from an EMBL/GenBank/DDBJ whole genome shotgun (WGS) entry which is preliminary data.</text>
</comment>
<protein>
    <submittedName>
        <fullName evidence="1">Uncharacterized protein</fullName>
    </submittedName>
</protein>
<evidence type="ECO:0000313" key="2">
    <source>
        <dbReference type="Proteomes" id="UP000197768"/>
    </source>
</evidence>
<gene>
    <name evidence="1" type="ORF">BWK59_04055</name>
</gene>
<evidence type="ECO:0000313" key="1">
    <source>
        <dbReference type="EMBL" id="OWP84703.1"/>
    </source>
</evidence>
<dbReference type="Proteomes" id="UP000197768">
    <property type="component" value="Unassembled WGS sequence"/>
</dbReference>
<dbReference type="RefSeq" id="WP_088391290.1">
    <property type="nucleotide sequence ID" value="NZ_MTCZ01000022.1"/>
</dbReference>
<dbReference type="EMBL" id="MTCZ01000022">
    <property type="protein sequence ID" value="OWP84703.1"/>
    <property type="molecule type" value="Genomic_DNA"/>
</dbReference>
<proteinExistence type="predicted"/>
<organism evidence="1 2">
    <name type="scientific">Flavobacterium davisii</name>
    <dbReference type="NCBI Taxonomy" id="2906077"/>
    <lineage>
        <taxon>Bacteria</taxon>
        <taxon>Pseudomonadati</taxon>
        <taxon>Bacteroidota</taxon>
        <taxon>Flavobacteriia</taxon>
        <taxon>Flavobacteriales</taxon>
        <taxon>Flavobacteriaceae</taxon>
        <taxon>Flavobacterium</taxon>
    </lineage>
</organism>
<accession>A0A246GK81</accession>
<sequence>MKNKIEFYCNNYTPSKKINWENVYFRDKDLHYILRACDFLFRARLYNKNEKYKIVPLNLYLYYDKKENTCNLVVRGRLNNWFFQNSERKKLTTEEYNEAINLLLSEIELDKSELISSKNGMMNFRMKVLLRFIFLKKYERLVKMVYE</sequence>
<reference evidence="1 2" key="1">
    <citation type="journal article" date="2017" name="Infect. Genet. Evol.">
        <title>Comparative genome analysis of fish pathogen Flavobacterium columnare reveals extensive sequence diversity within the species.</title>
        <authorList>
            <person name="Kayansamruaj P."/>
            <person name="Dong H.T."/>
            <person name="Hirono I."/>
            <person name="Kondo H."/>
            <person name="Senapin S."/>
            <person name="Rodkhum C."/>
        </authorList>
    </citation>
    <scope>NUCLEOTIDE SEQUENCE [LARGE SCALE GENOMIC DNA]</scope>
    <source>
        <strain evidence="1 2">1215</strain>
    </source>
</reference>